<feature type="non-terminal residue" evidence="1">
    <location>
        <position position="979"/>
    </location>
</feature>
<dbReference type="OrthoDB" id="6141295at2759"/>
<gene>
    <name evidence="1" type="ORF">OFUS_LOCUS9677</name>
</gene>
<dbReference type="PANTHER" id="PTHR16897">
    <property type="entry name" value="OS10G0105400 PROTEIN"/>
    <property type="match status" value="1"/>
</dbReference>
<dbReference type="PANTHER" id="PTHR16897:SF2">
    <property type="entry name" value="OS03G0226600 PROTEIN"/>
    <property type="match status" value="1"/>
</dbReference>
<keyword evidence="2" id="KW-1185">Reference proteome</keyword>
<accession>A0A8S4NPQ2</accession>
<organism evidence="1 2">
    <name type="scientific">Owenia fusiformis</name>
    <name type="common">Polychaete worm</name>
    <dbReference type="NCBI Taxonomy" id="6347"/>
    <lineage>
        <taxon>Eukaryota</taxon>
        <taxon>Metazoa</taxon>
        <taxon>Spiralia</taxon>
        <taxon>Lophotrochozoa</taxon>
        <taxon>Annelida</taxon>
        <taxon>Polychaeta</taxon>
        <taxon>Sedentaria</taxon>
        <taxon>Canalipalpata</taxon>
        <taxon>Sabellida</taxon>
        <taxon>Oweniida</taxon>
        <taxon>Oweniidae</taxon>
        <taxon>Owenia</taxon>
    </lineage>
</organism>
<sequence>MVENDNKVLTQCNDTLPITAIYTNMLSINRIDVEWKTIFQNFPRPTFPDNYKIETFRLGITASSGRLFLERDGMTHPSDVSMACEIEPDDSPRQDTVTCNFTEALPWGQFKHNDRVQFTVSATNGGYLGYFNPEPSVNETQRKYYSGNSRNNDALFIFDTVNPYHCSSTSSCSDALMEFGKDIRKVGVNISWTGWKDDLSGIREYDIDIYLTQQNRSSLRENHPAKKTFQKWTLGDPIPSFTPEIAGTYSIVLTAVDNTGHGGSSGNVETARRLFIYDNNSVVDTVQHKPLKPISASQNFTSGNSTSNKMCHWQHNLQDESGKGESVVFEWTDRFINRYHHMNKILGAVDNYQEREILPEYDDFDEGERTRSEIQNANAIVRFNYTFLKDHSGGRNITTMPEDNWNPTDNVLDQGQRLDIPREDGDTVRLWVRAIDVMGTYVNDSVCVHFDSSPPVIEDIWLVDNDREQLAVHNVRDLYEMRFRFKAFDIHSGLYNVHWKLYDNYTDIEETLGEGHTHVIKIDNTTQDASSYCVPAGQCYGIQYDIKPDRNDFSKPGGTHEHDYFLIITVTNVARLVTTLTLKITIDTSPPHPGVVHDGRSGSVEVDFQQDYTLHAHWSQFFDRESGIMFYRYGFSNSCLEADAFTGINKTSMVENTTLTEVSTTASGPGKYFCTVVAFNGAMEPSEPVCSDGVTIDITPPDVHSIIVDHIHTRPGVVRHGNSTWLITRHGYKQRLNESRCSFREVEVPDISVFAETKYSEYSIGCENGAFINRLYLTQERQLNVNWTGFDVESEIFDFELGLSSTDSPLAPDIMPFKSTNQRPSWNLYHPPLSEGQLIWIIIKATNRARMTTSKVFGPLIIDVTAPKFESEIKVYVEREYLRVDWDSSKVYDAEDAEKLQYLIAIGQDSYHKDMLGFSQLTAGGSCNVSYNNCTAVLLTKLNIHSAHPQALVASIKVTNAAGLSTIASSEPYVHYTTL</sequence>
<dbReference type="EMBL" id="CAIIXF020000005">
    <property type="protein sequence ID" value="CAH1783330.1"/>
    <property type="molecule type" value="Genomic_DNA"/>
</dbReference>
<protein>
    <submittedName>
        <fullName evidence="1">Uncharacterized protein</fullName>
    </submittedName>
</protein>
<name>A0A8S4NPQ2_OWEFU</name>
<reference evidence="1" key="1">
    <citation type="submission" date="2022-03" db="EMBL/GenBank/DDBJ databases">
        <authorList>
            <person name="Martin C."/>
        </authorList>
    </citation>
    <scope>NUCLEOTIDE SEQUENCE</scope>
</reference>
<proteinExistence type="predicted"/>
<comment type="caution">
    <text evidence="1">The sequence shown here is derived from an EMBL/GenBank/DDBJ whole genome shotgun (WGS) entry which is preliminary data.</text>
</comment>
<evidence type="ECO:0000313" key="2">
    <source>
        <dbReference type="Proteomes" id="UP000749559"/>
    </source>
</evidence>
<dbReference type="Proteomes" id="UP000749559">
    <property type="component" value="Unassembled WGS sequence"/>
</dbReference>
<dbReference type="AlphaFoldDB" id="A0A8S4NPQ2"/>
<evidence type="ECO:0000313" key="1">
    <source>
        <dbReference type="EMBL" id="CAH1783330.1"/>
    </source>
</evidence>